<dbReference type="InterPro" id="IPR015943">
    <property type="entry name" value="WD40/YVTN_repeat-like_dom_sf"/>
</dbReference>
<feature type="compositionally biased region" description="Polar residues" evidence="18">
    <location>
        <begin position="452"/>
        <end position="461"/>
    </location>
</feature>
<dbReference type="InterPro" id="IPR036322">
    <property type="entry name" value="WD40_repeat_dom_sf"/>
</dbReference>
<evidence type="ECO:0000256" key="18">
    <source>
        <dbReference type="SAM" id="MobiDB-lite"/>
    </source>
</evidence>
<dbReference type="FunFam" id="3.20.20.80:FF:000005">
    <property type="entry name" value="Glucan endo-1,3-beta-glucosidase 14"/>
    <property type="match status" value="1"/>
</dbReference>
<dbReference type="InterPro" id="IPR016346">
    <property type="entry name" value="G-protein_beta_1-5"/>
</dbReference>
<comment type="subcellular location">
    <subcellularLocation>
        <location evidence="2">Secreted</location>
    </subcellularLocation>
</comment>
<feature type="repeat" description="WD" evidence="15">
    <location>
        <begin position="654"/>
        <end position="696"/>
    </location>
</feature>
<evidence type="ECO:0000256" key="16">
    <source>
        <dbReference type="RuleBase" id="RU004335"/>
    </source>
</evidence>
<dbReference type="EC" id="3.2.1.39" evidence="5"/>
<reference evidence="21" key="2">
    <citation type="submission" date="2021-12" db="EMBL/GenBank/DDBJ databases">
        <title>Resequencing data analysis of finger millet.</title>
        <authorList>
            <person name="Hatakeyama M."/>
            <person name="Aluri S."/>
            <person name="Balachadran M.T."/>
            <person name="Sivarajan S.R."/>
            <person name="Poveda L."/>
            <person name="Shimizu-Inatsugi R."/>
            <person name="Schlapbach R."/>
            <person name="Sreeman S.M."/>
            <person name="Shimizu K.K."/>
        </authorList>
    </citation>
    <scope>NUCLEOTIDE SEQUENCE</scope>
</reference>
<evidence type="ECO:0000256" key="9">
    <source>
        <dbReference type="ARBA" id="ARBA00022737"/>
    </source>
</evidence>
<dbReference type="PROSITE" id="PS00678">
    <property type="entry name" value="WD_REPEATS_1"/>
    <property type="match status" value="1"/>
</dbReference>
<evidence type="ECO:0000256" key="11">
    <source>
        <dbReference type="ARBA" id="ARBA00023157"/>
    </source>
</evidence>
<dbReference type="PROSITE" id="PS50294">
    <property type="entry name" value="WD_REPEATS_REGION"/>
    <property type="match status" value="3"/>
</dbReference>
<dbReference type="PANTHER" id="PTHR19850">
    <property type="entry name" value="GUANINE NUCLEOTIDE-BINDING PROTEIN BETA G PROTEIN BETA"/>
    <property type="match status" value="1"/>
</dbReference>
<gene>
    <name evidence="21" type="primary">ga12941</name>
    <name evidence="21" type="ORF">PR202_ga12941</name>
</gene>
<dbReference type="GO" id="GO:0005576">
    <property type="term" value="C:extracellular region"/>
    <property type="evidence" value="ECO:0007669"/>
    <property type="project" value="UniProtKB-SubCell"/>
</dbReference>
<evidence type="ECO:0000256" key="4">
    <source>
        <dbReference type="ARBA" id="ARBA00009768"/>
    </source>
</evidence>
<comment type="similarity">
    <text evidence="4">Belongs to the WD repeat G protein beta family.</text>
</comment>
<evidence type="ECO:0000256" key="2">
    <source>
        <dbReference type="ARBA" id="ARBA00004613"/>
    </source>
</evidence>
<comment type="catalytic activity">
    <reaction evidence="1">
        <text>Hydrolysis of (1-&gt;3)-beta-D-glucosidic linkages in (1-&gt;3)-beta-D-glucans.</text>
        <dbReference type="EC" id="3.2.1.39"/>
    </reaction>
</comment>
<dbReference type="SUPFAM" id="SSF50978">
    <property type="entry name" value="WD40 repeat-like"/>
    <property type="match status" value="1"/>
</dbReference>
<keyword evidence="10 17" id="KW-0378">Hydrolase</keyword>
<dbReference type="InterPro" id="IPR019775">
    <property type="entry name" value="WD40_repeat_CS"/>
</dbReference>
<feature type="signal peptide" evidence="19">
    <location>
        <begin position="1"/>
        <end position="30"/>
    </location>
</feature>
<evidence type="ECO:0000256" key="6">
    <source>
        <dbReference type="ARBA" id="ARBA00022525"/>
    </source>
</evidence>
<evidence type="ECO:0000256" key="12">
    <source>
        <dbReference type="ARBA" id="ARBA00023224"/>
    </source>
</evidence>
<keyword evidence="22" id="KW-1185">Reference proteome</keyword>
<evidence type="ECO:0000313" key="22">
    <source>
        <dbReference type="Proteomes" id="UP001054889"/>
    </source>
</evidence>
<reference evidence="21" key="1">
    <citation type="journal article" date="2018" name="DNA Res.">
        <title>Multiple hybrid de novo genome assembly of finger millet, an orphan allotetraploid crop.</title>
        <authorList>
            <person name="Hatakeyama M."/>
            <person name="Aluri S."/>
            <person name="Balachadran M.T."/>
            <person name="Sivarajan S.R."/>
            <person name="Patrignani A."/>
            <person name="Gruter S."/>
            <person name="Poveda L."/>
            <person name="Shimizu-Inatsugi R."/>
            <person name="Baeten J."/>
            <person name="Francoijs K.J."/>
            <person name="Nataraja K.N."/>
            <person name="Reddy Y.A.N."/>
            <person name="Phadnis S."/>
            <person name="Ravikumar R.L."/>
            <person name="Schlapbach R."/>
            <person name="Sreeman S.M."/>
            <person name="Shimizu K.K."/>
        </authorList>
    </citation>
    <scope>NUCLEOTIDE SEQUENCE</scope>
</reference>
<evidence type="ECO:0000256" key="3">
    <source>
        <dbReference type="ARBA" id="ARBA00008773"/>
    </source>
</evidence>
<evidence type="ECO:0000256" key="5">
    <source>
        <dbReference type="ARBA" id="ARBA00012780"/>
    </source>
</evidence>
<evidence type="ECO:0000256" key="10">
    <source>
        <dbReference type="ARBA" id="ARBA00022801"/>
    </source>
</evidence>
<protein>
    <recommendedName>
        <fullName evidence="14">Guanine nucleotide-binding protein subunit beta</fullName>
        <ecNumber evidence="5">3.2.1.39</ecNumber>
    </recommendedName>
</protein>
<dbReference type="Pfam" id="PF25391">
    <property type="entry name" value="WD40_Gbeta"/>
    <property type="match status" value="1"/>
</dbReference>
<evidence type="ECO:0000313" key="21">
    <source>
        <dbReference type="EMBL" id="GJM96129.1"/>
    </source>
</evidence>
<dbReference type="InterPro" id="IPR017853">
    <property type="entry name" value="GH"/>
</dbReference>
<evidence type="ECO:0000256" key="17">
    <source>
        <dbReference type="RuleBase" id="RU004336"/>
    </source>
</evidence>
<dbReference type="InterPro" id="IPR001680">
    <property type="entry name" value="WD40_rpt"/>
</dbReference>
<dbReference type="PROSITE" id="PS50082">
    <property type="entry name" value="WD_REPEATS_2"/>
    <property type="match status" value="4"/>
</dbReference>
<evidence type="ECO:0000256" key="19">
    <source>
        <dbReference type="SAM" id="SignalP"/>
    </source>
</evidence>
<keyword evidence="9" id="KW-0677">Repeat</keyword>
<dbReference type="GO" id="GO:0007165">
    <property type="term" value="P:signal transduction"/>
    <property type="evidence" value="ECO:0007669"/>
    <property type="project" value="UniProtKB-KW"/>
</dbReference>
<dbReference type="InterPro" id="IPR012946">
    <property type="entry name" value="X8"/>
</dbReference>
<dbReference type="Pfam" id="PF00332">
    <property type="entry name" value="Glyco_hydro_17"/>
    <property type="match status" value="1"/>
</dbReference>
<evidence type="ECO:0000256" key="1">
    <source>
        <dbReference type="ARBA" id="ARBA00000382"/>
    </source>
</evidence>
<evidence type="ECO:0000256" key="14">
    <source>
        <dbReference type="ARBA" id="ARBA00069676"/>
    </source>
</evidence>
<proteinExistence type="inferred from homology"/>
<dbReference type="CDD" id="cd00200">
    <property type="entry name" value="WD40"/>
    <property type="match status" value="1"/>
</dbReference>
<feature type="chain" id="PRO_5043853854" description="Guanine nucleotide-binding protein subunit beta" evidence="19">
    <location>
        <begin position="31"/>
        <end position="871"/>
    </location>
</feature>
<dbReference type="Gene3D" id="3.20.20.80">
    <property type="entry name" value="Glycosidases"/>
    <property type="match status" value="1"/>
</dbReference>
<keyword evidence="8 19" id="KW-0732">Signal</keyword>
<sequence>MEYAAARKRARVSALLLLPMLLCLVCGSSAQPYIGVNYGEVADNLPSPDATAGLLKSTSISKVRLYGVDAGLIRALAGSSISVVVGVANGDIPSLAADPAAASRWLAANVLPFIPATTISTVAVGNEVLESGDAALAAALVPAMQNLRAAAVASGSDAAAGIKFSTVNTMAVLAASDPPSSGAFHGDVAPQLQQILGFLSRTGAPFMVNPYPWFAYQSDPRPDTLAFCLFQPNAGRVDAGSGIKYTNMFDAQVDAVKSALTRAGFGSVEIVVAETGWPTKGDDATEHGASVDNARAYVGNLVAHLRSGAGTPLMPGRAVETYLFALYDEDLKPGPASERAFGLFHNDLSVAYDAGLTSASAGSTGGGGAAAQQPKGGGSGGWCVASGAATEAELQADLDYACAQLGVDCAAIQPGGACFEPNTVRAHAAYAMNQLYQASGRHPWNCDFRQSATLTSQNPNPKKTHPARDPEAVHARPGAMASVAELKEKHAAATASVNSLRERLRQRREMLLDTDVARYSKAQGRAAVSFNPTDLVCCRTLQGHSGKAVGLFAKSKIVDLDVGFRWPADVYSLDWTPEKNWIVSASQDGRLIVWNALTSQKTHAIKLHCPWVMTCAFAPNGQSVACGGLDSACSIFNLNSQTDRDGNMPVSRILTGHKGYVSSCQYIPDQETRLITSSGDQTCVLWDVTTGQRISIFGGEFPSGHTADVLSVSINSSNSNMFVSGSCDATVRLWDLRIASRAVRTYHGHESDINSVKFFPDGQRFGTGSDDGTCRLFDMRTGHQLQVYSREPDRNDDELPTVTSIAFSISGRLLFAGYSNGDCYVWDTLLAEVVLNLGNLQDSHGSRISCLGLSSDGSALCTGSWDKNLKD</sequence>
<dbReference type="InterPro" id="IPR001632">
    <property type="entry name" value="WD40_G-protein_beta-like"/>
</dbReference>
<evidence type="ECO:0000256" key="7">
    <source>
        <dbReference type="ARBA" id="ARBA00022574"/>
    </source>
</evidence>
<keyword evidence="13 17" id="KW-0326">Glycosidase</keyword>
<keyword evidence="6" id="KW-0964">Secreted</keyword>
<feature type="repeat" description="WD" evidence="15">
    <location>
        <begin position="702"/>
        <end position="744"/>
    </location>
</feature>
<dbReference type="AlphaFoldDB" id="A0AAV5CDJ7"/>
<keyword evidence="11" id="KW-1015">Disulfide bond</keyword>
<dbReference type="FunFam" id="1.20.58.1040:FF:000003">
    <property type="entry name" value="glucan endo-1,3-beta-glucosidase 7"/>
    <property type="match status" value="1"/>
</dbReference>
<dbReference type="SMART" id="SM00320">
    <property type="entry name" value="WD40"/>
    <property type="match status" value="7"/>
</dbReference>
<dbReference type="InterPro" id="IPR000490">
    <property type="entry name" value="Glyco_hydro_17"/>
</dbReference>
<dbReference type="FunFam" id="2.130.10.10:FF:000580">
    <property type="entry name" value="Guanine nucleotide-binding protein subunit beta"/>
    <property type="match status" value="1"/>
</dbReference>
<dbReference type="SUPFAM" id="SSF51445">
    <property type="entry name" value="(Trans)glycosidases"/>
    <property type="match status" value="1"/>
</dbReference>
<dbReference type="InterPro" id="IPR020472">
    <property type="entry name" value="WD40_PAC1"/>
</dbReference>
<dbReference type="Gene3D" id="1.20.58.1040">
    <property type="match status" value="1"/>
</dbReference>
<name>A0AAV5CDJ7_ELECO</name>
<feature type="repeat" description="WD" evidence="15">
    <location>
        <begin position="570"/>
        <end position="604"/>
    </location>
</feature>
<dbReference type="PRINTS" id="PR00320">
    <property type="entry name" value="GPROTEINBRPT"/>
</dbReference>
<accession>A0AAV5CDJ7</accession>
<dbReference type="PROSITE" id="PS00587">
    <property type="entry name" value="GLYCOSYL_HYDROL_F17"/>
    <property type="match status" value="1"/>
</dbReference>
<comment type="caution">
    <text evidence="21">The sequence shown here is derived from an EMBL/GenBank/DDBJ whole genome shotgun (WGS) entry which is preliminary data.</text>
</comment>
<dbReference type="GO" id="GO:0042973">
    <property type="term" value="F:glucan endo-1,3-beta-D-glucosidase activity"/>
    <property type="evidence" value="ECO:0007669"/>
    <property type="project" value="UniProtKB-EC"/>
</dbReference>
<dbReference type="GO" id="GO:0005886">
    <property type="term" value="C:plasma membrane"/>
    <property type="evidence" value="ECO:0007669"/>
    <property type="project" value="UniProtKB-ARBA"/>
</dbReference>
<dbReference type="Pfam" id="PF07983">
    <property type="entry name" value="X8"/>
    <property type="match status" value="1"/>
</dbReference>
<evidence type="ECO:0000256" key="8">
    <source>
        <dbReference type="ARBA" id="ARBA00022729"/>
    </source>
</evidence>
<feature type="domain" description="X8" evidence="20">
    <location>
        <begin position="381"/>
        <end position="463"/>
    </location>
</feature>
<comment type="similarity">
    <text evidence="3 16">Belongs to the glycosyl hydrolase 17 family.</text>
</comment>
<feature type="repeat" description="WD" evidence="15">
    <location>
        <begin position="746"/>
        <end position="787"/>
    </location>
</feature>
<evidence type="ECO:0000256" key="15">
    <source>
        <dbReference type="PROSITE-ProRule" id="PRU00221"/>
    </source>
</evidence>
<keyword evidence="7 15" id="KW-0853">WD repeat</keyword>
<organism evidence="21 22">
    <name type="scientific">Eleusine coracana subsp. coracana</name>
    <dbReference type="NCBI Taxonomy" id="191504"/>
    <lineage>
        <taxon>Eukaryota</taxon>
        <taxon>Viridiplantae</taxon>
        <taxon>Streptophyta</taxon>
        <taxon>Embryophyta</taxon>
        <taxon>Tracheophyta</taxon>
        <taxon>Spermatophyta</taxon>
        <taxon>Magnoliopsida</taxon>
        <taxon>Liliopsida</taxon>
        <taxon>Poales</taxon>
        <taxon>Poaceae</taxon>
        <taxon>PACMAD clade</taxon>
        <taxon>Chloridoideae</taxon>
        <taxon>Cynodonteae</taxon>
        <taxon>Eleusininae</taxon>
        <taxon>Eleusine</taxon>
    </lineage>
</organism>
<dbReference type="PRINTS" id="PR00319">
    <property type="entry name" value="GPROTEINB"/>
</dbReference>
<dbReference type="GO" id="GO:0005975">
    <property type="term" value="P:carbohydrate metabolic process"/>
    <property type="evidence" value="ECO:0007669"/>
    <property type="project" value="InterPro"/>
</dbReference>
<dbReference type="EMBL" id="BQKI01000006">
    <property type="protein sequence ID" value="GJM96129.1"/>
    <property type="molecule type" value="Genomic_DNA"/>
</dbReference>
<dbReference type="Gene3D" id="2.130.10.10">
    <property type="entry name" value="YVTN repeat-like/Quinoprotein amine dehydrogenase"/>
    <property type="match status" value="1"/>
</dbReference>
<feature type="region of interest" description="Disordered" evidence="18">
    <location>
        <begin position="452"/>
        <end position="472"/>
    </location>
</feature>
<dbReference type="Proteomes" id="UP001054889">
    <property type="component" value="Unassembled WGS sequence"/>
</dbReference>
<evidence type="ECO:0000256" key="13">
    <source>
        <dbReference type="ARBA" id="ARBA00023295"/>
    </source>
</evidence>
<keyword evidence="12" id="KW-0807">Transducer</keyword>
<evidence type="ECO:0000259" key="20">
    <source>
        <dbReference type="SMART" id="SM00768"/>
    </source>
</evidence>
<dbReference type="SMART" id="SM00768">
    <property type="entry name" value="X8"/>
    <property type="match status" value="1"/>
</dbReference>